<keyword evidence="4" id="KW-1185">Reference proteome</keyword>
<dbReference type="EnsemblPlants" id="Bo6g039960.1">
    <property type="protein sequence ID" value="Bo6g039960.1"/>
    <property type="gene ID" value="Bo6g039960"/>
</dbReference>
<feature type="region of interest" description="Disordered" evidence="1">
    <location>
        <begin position="1"/>
        <end position="28"/>
    </location>
</feature>
<evidence type="ECO:0000313" key="4">
    <source>
        <dbReference type="Proteomes" id="UP000032141"/>
    </source>
</evidence>
<dbReference type="HOGENOM" id="CLU_710503_0_0_1"/>
<proteinExistence type="predicted"/>
<dbReference type="Proteomes" id="UP000032141">
    <property type="component" value="Chromosome C6"/>
</dbReference>
<name>A0A0D3CRF4_BRAOL</name>
<feature type="domain" description="MULE transposase N-terminal all-beta" evidence="2">
    <location>
        <begin position="82"/>
        <end position="172"/>
    </location>
</feature>
<dbReference type="Gramene" id="Bo6g039960.1">
    <property type="protein sequence ID" value="Bo6g039960.1"/>
    <property type="gene ID" value="Bo6g039960"/>
</dbReference>
<reference evidence="3 4" key="1">
    <citation type="journal article" date="2014" name="Genome Biol.">
        <title>Transcriptome and methylome profiling reveals relics of genome dominance in the mesopolyploid Brassica oleracea.</title>
        <authorList>
            <person name="Parkin I.A."/>
            <person name="Koh C."/>
            <person name="Tang H."/>
            <person name="Robinson S.J."/>
            <person name="Kagale S."/>
            <person name="Clarke W.E."/>
            <person name="Town C.D."/>
            <person name="Nixon J."/>
            <person name="Krishnakumar V."/>
            <person name="Bidwell S.L."/>
            <person name="Denoeud F."/>
            <person name="Belcram H."/>
            <person name="Links M.G."/>
            <person name="Just J."/>
            <person name="Clarke C."/>
            <person name="Bender T."/>
            <person name="Huebert T."/>
            <person name="Mason A.S."/>
            <person name="Pires J.C."/>
            <person name="Barker G."/>
            <person name="Moore J."/>
            <person name="Walley P.G."/>
            <person name="Manoli S."/>
            <person name="Batley J."/>
            <person name="Edwards D."/>
            <person name="Nelson M.N."/>
            <person name="Wang X."/>
            <person name="Paterson A.H."/>
            <person name="King G."/>
            <person name="Bancroft I."/>
            <person name="Chalhoub B."/>
            <person name="Sharpe A.G."/>
        </authorList>
    </citation>
    <scope>NUCLEOTIDE SEQUENCE</scope>
    <source>
        <strain evidence="3 4">cv. TO1000</strain>
    </source>
</reference>
<dbReference type="InterPro" id="IPR018290">
    <property type="entry name" value="MULE_transposase_N"/>
</dbReference>
<reference evidence="3" key="2">
    <citation type="submission" date="2015-03" db="UniProtKB">
        <authorList>
            <consortium name="EnsemblPlants"/>
        </authorList>
    </citation>
    <scope>IDENTIFICATION</scope>
</reference>
<dbReference type="AlphaFoldDB" id="A0A0D3CRF4"/>
<sequence>MTAAARLDAESLSNRSPTSGEDGKVWERGSKLNFPNELDGHYEKSGDDSEWIPSDGRLYAISFKTSSLDDITYSFFKERICKKKTIDPCTKRLNLSYIPLVVGPKRQSYILYDEDVFVYLTSVDKEGRISILHVEVIEEMEIVPVTEQQSRGEKESSYGGNYSELASGLPEVQVNPGAVTLFTHIEEAERYLAVIISYALNEAKSILAYSYEFWCTLVYSDTLHIDGQSRKCPSLYDQSKASGISLSLSPVQELFCPEIEISDSSIIKETAAARLDAELLSNGSPTSGEKESSYGGNYSELASGLPEVEVNPGAVTLFAHIEEAERYLVVIISDTLNEAKRILAYSYEFWCTLVYSDTLHIDGQSRKCPSLYDQSKANAISLSLLSRWI</sequence>
<evidence type="ECO:0000259" key="2">
    <source>
        <dbReference type="Pfam" id="PF10532"/>
    </source>
</evidence>
<dbReference type="Pfam" id="PF10532">
    <property type="entry name" value="Plant_all_beta"/>
    <property type="match status" value="1"/>
</dbReference>
<evidence type="ECO:0000256" key="1">
    <source>
        <dbReference type="SAM" id="MobiDB-lite"/>
    </source>
</evidence>
<protein>
    <recommendedName>
        <fullName evidence="2">MULE transposase N-terminal all-beta domain-containing protein</fullName>
    </recommendedName>
</protein>
<accession>A0A0D3CRF4</accession>
<organism evidence="3 4">
    <name type="scientific">Brassica oleracea var. oleracea</name>
    <dbReference type="NCBI Taxonomy" id="109376"/>
    <lineage>
        <taxon>Eukaryota</taxon>
        <taxon>Viridiplantae</taxon>
        <taxon>Streptophyta</taxon>
        <taxon>Embryophyta</taxon>
        <taxon>Tracheophyta</taxon>
        <taxon>Spermatophyta</taxon>
        <taxon>Magnoliopsida</taxon>
        <taxon>eudicotyledons</taxon>
        <taxon>Gunneridae</taxon>
        <taxon>Pentapetalae</taxon>
        <taxon>rosids</taxon>
        <taxon>malvids</taxon>
        <taxon>Brassicales</taxon>
        <taxon>Brassicaceae</taxon>
        <taxon>Brassiceae</taxon>
        <taxon>Brassica</taxon>
    </lineage>
</organism>
<evidence type="ECO:0000313" key="3">
    <source>
        <dbReference type="EnsemblPlants" id="Bo6g039960.1"/>
    </source>
</evidence>